<proteinExistence type="predicted"/>
<keyword evidence="1" id="KW-1133">Transmembrane helix</keyword>
<dbReference type="EMBL" id="BK015552">
    <property type="protein sequence ID" value="DAE12457.1"/>
    <property type="molecule type" value="Genomic_DNA"/>
</dbReference>
<name>A0A8S5Q0W2_9CAUD</name>
<accession>A0A8S5Q0W2</accession>
<keyword evidence="1" id="KW-0812">Transmembrane</keyword>
<reference evidence="2" key="1">
    <citation type="journal article" date="2021" name="Proc. Natl. Acad. Sci. U.S.A.">
        <title>A Catalog of Tens of Thousands of Viruses from Human Metagenomes Reveals Hidden Associations with Chronic Diseases.</title>
        <authorList>
            <person name="Tisza M.J."/>
            <person name="Buck C.B."/>
        </authorList>
    </citation>
    <scope>NUCLEOTIDE SEQUENCE</scope>
    <source>
        <strain evidence="2">CtjK323</strain>
    </source>
</reference>
<feature type="transmembrane region" description="Helical" evidence="1">
    <location>
        <begin position="33"/>
        <end position="51"/>
    </location>
</feature>
<protein>
    <submittedName>
        <fullName evidence="2">Uncharacterized protein</fullName>
    </submittedName>
</protein>
<evidence type="ECO:0000313" key="2">
    <source>
        <dbReference type="EMBL" id="DAE12457.1"/>
    </source>
</evidence>
<sequence>MIWFIVILLYVIVGILTYKYIINKWDNTKFEKVWFSCMWIALIPLYVIHLLHNRKN</sequence>
<organism evidence="2">
    <name type="scientific">CrAss-like virus sp. ctjK323</name>
    <dbReference type="NCBI Taxonomy" id="2825839"/>
    <lineage>
        <taxon>Viruses</taxon>
        <taxon>Duplodnaviria</taxon>
        <taxon>Heunggongvirae</taxon>
        <taxon>Uroviricota</taxon>
        <taxon>Caudoviricetes</taxon>
        <taxon>Crassvirales</taxon>
    </lineage>
</organism>
<keyword evidence="1" id="KW-0472">Membrane</keyword>
<evidence type="ECO:0000256" key="1">
    <source>
        <dbReference type="SAM" id="Phobius"/>
    </source>
</evidence>